<feature type="compositionally biased region" description="Polar residues" evidence="3">
    <location>
        <begin position="35"/>
        <end position="52"/>
    </location>
</feature>
<organism evidence="4 5">
    <name type="scientific">Apostasia shenzhenica</name>
    <dbReference type="NCBI Taxonomy" id="1088818"/>
    <lineage>
        <taxon>Eukaryota</taxon>
        <taxon>Viridiplantae</taxon>
        <taxon>Streptophyta</taxon>
        <taxon>Embryophyta</taxon>
        <taxon>Tracheophyta</taxon>
        <taxon>Spermatophyta</taxon>
        <taxon>Magnoliopsida</taxon>
        <taxon>Liliopsida</taxon>
        <taxon>Asparagales</taxon>
        <taxon>Orchidaceae</taxon>
        <taxon>Apostasioideae</taxon>
        <taxon>Apostasia</taxon>
    </lineage>
</organism>
<proteinExistence type="inferred from homology"/>
<evidence type="ECO:0000256" key="1">
    <source>
        <dbReference type="ARBA" id="ARBA00007133"/>
    </source>
</evidence>
<accession>A0A2I0BEP9</accession>
<dbReference type="Proteomes" id="UP000236161">
    <property type="component" value="Unassembled WGS sequence"/>
</dbReference>
<dbReference type="Pfam" id="PF06320">
    <property type="entry name" value="GCN5L1"/>
    <property type="match status" value="1"/>
</dbReference>
<sequence>MTCHACCKEDEGQLRQEAGGWGEVESAGSRRRPANRSTVEAETGRSGQTNKGSAAAGRGHNDDGECSSHANVEVGSVGCARSRSAVNLRSCSCCRIVMDSSLAARMKRMKNEFLGLGIGRIKVRVANRQSGKQSRVLHGASSYSLSSLLIYSPDSGCPVSPPSPSSPHRGRRQLRHRPRRSFRALYLPSSSSSPASPSPKRGAAVAQNNRAANGTASLPTTASPPTTKLSSPSHSISFAVSFTVLPTVLTIVDAQPQPTPCTRLRRSFSLQTTRILADRSAFCLHHLSPPPLYSSAAPFPLADPPSTELSGHIDFDRSSLDGFHFKSFSRQSIVTISQEHSMVMSLMHPRICLRLHQLQASYFPPTLGKMMMKINQKAENAAYKAKKDALGTAVKISELLVDTVNGGVEEVFINEKRIEHEIRGLVSNVMRYKKQTNRWLAASHAMNSVLKEIGDFENWMKTMDFDCKSISVVIQNIHQT</sequence>
<dbReference type="OrthoDB" id="20018at2759"/>
<dbReference type="STRING" id="1088818.A0A2I0BEP9"/>
<name>A0A2I0BEP9_9ASPA</name>
<dbReference type="GO" id="GO:0031083">
    <property type="term" value="C:BLOC-1 complex"/>
    <property type="evidence" value="ECO:0007669"/>
    <property type="project" value="InterPro"/>
</dbReference>
<comment type="similarity">
    <text evidence="1">Belongs to the BLOC1S1 family.</text>
</comment>
<feature type="compositionally biased region" description="Basic residues" evidence="3">
    <location>
        <begin position="168"/>
        <end position="182"/>
    </location>
</feature>
<dbReference type="InterPro" id="IPR009395">
    <property type="entry name" value="BLOC1S1"/>
</dbReference>
<dbReference type="EMBL" id="KZ451886">
    <property type="protein sequence ID" value="PKA66236.1"/>
    <property type="molecule type" value="Genomic_DNA"/>
</dbReference>
<evidence type="ECO:0000256" key="2">
    <source>
        <dbReference type="ARBA" id="ARBA00019577"/>
    </source>
</evidence>
<dbReference type="GO" id="GO:0016197">
    <property type="term" value="P:endosomal transport"/>
    <property type="evidence" value="ECO:0007669"/>
    <property type="project" value="TreeGrafter"/>
</dbReference>
<gene>
    <name evidence="4" type="primary">BLOS1</name>
    <name evidence="4" type="ORF">AXF42_Ash006933</name>
</gene>
<reference evidence="4 5" key="1">
    <citation type="journal article" date="2017" name="Nature">
        <title>The Apostasia genome and the evolution of orchids.</title>
        <authorList>
            <person name="Zhang G.Q."/>
            <person name="Liu K.W."/>
            <person name="Li Z."/>
            <person name="Lohaus R."/>
            <person name="Hsiao Y.Y."/>
            <person name="Niu S.C."/>
            <person name="Wang J.Y."/>
            <person name="Lin Y.C."/>
            <person name="Xu Q."/>
            <person name="Chen L.J."/>
            <person name="Yoshida K."/>
            <person name="Fujiwara S."/>
            <person name="Wang Z.W."/>
            <person name="Zhang Y.Q."/>
            <person name="Mitsuda N."/>
            <person name="Wang M."/>
            <person name="Liu G.H."/>
            <person name="Pecoraro L."/>
            <person name="Huang H.X."/>
            <person name="Xiao X.J."/>
            <person name="Lin M."/>
            <person name="Wu X.Y."/>
            <person name="Wu W.L."/>
            <person name="Chen Y.Y."/>
            <person name="Chang S.B."/>
            <person name="Sakamoto S."/>
            <person name="Ohme-Takagi M."/>
            <person name="Yagi M."/>
            <person name="Zeng S.J."/>
            <person name="Shen C.Y."/>
            <person name="Yeh C.M."/>
            <person name="Luo Y.B."/>
            <person name="Tsai W.C."/>
            <person name="Van de Peer Y."/>
            <person name="Liu Z.J."/>
        </authorList>
    </citation>
    <scope>NUCLEOTIDE SEQUENCE [LARGE SCALE GENOMIC DNA]</scope>
    <source>
        <strain evidence="5">cv. Shenzhen</strain>
        <tissue evidence="4">Stem</tissue>
    </source>
</reference>
<feature type="region of interest" description="Disordered" evidence="3">
    <location>
        <begin position="18"/>
        <end position="64"/>
    </location>
</feature>
<protein>
    <recommendedName>
        <fullName evidence="2">Biogenesis of lysosome-related organelles complex 1 subunit 1</fullName>
    </recommendedName>
</protein>
<evidence type="ECO:0000256" key="3">
    <source>
        <dbReference type="SAM" id="MobiDB-lite"/>
    </source>
</evidence>
<keyword evidence="5" id="KW-1185">Reference proteome</keyword>
<dbReference type="AlphaFoldDB" id="A0A2I0BEP9"/>
<evidence type="ECO:0000313" key="5">
    <source>
        <dbReference type="Proteomes" id="UP000236161"/>
    </source>
</evidence>
<feature type="compositionally biased region" description="Low complexity" evidence="3">
    <location>
        <begin position="188"/>
        <end position="199"/>
    </location>
</feature>
<feature type="region of interest" description="Disordered" evidence="3">
    <location>
        <begin position="155"/>
        <end position="207"/>
    </location>
</feature>
<dbReference type="PANTHER" id="PTHR13073:SF0">
    <property type="entry name" value="BIOGENESIS OF LYSOSOME-RELATED ORGANELLES COMPLEX 1 SUBUNIT 1"/>
    <property type="match status" value="1"/>
</dbReference>
<dbReference type="PANTHER" id="PTHR13073">
    <property type="entry name" value="BLOC-1 COMPLEX SUBUNIT 1"/>
    <property type="match status" value="1"/>
</dbReference>
<evidence type="ECO:0000313" key="4">
    <source>
        <dbReference type="EMBL" id="PKA66236.1"/>
    </source>
</evidence>